<proteinExistence type="predicted"/>
<dbReference type="PROSITE" id="PS51257">
    <property type="entry name" value="PROKAR_LIPOPROTEIN"/>
    <property type="match status" value="1"/>
</dbReference>
<reference evidence="4" key="1">
    <citation type="journal article" date="2019" name="Int. J. Syst. Evol. Microbiol.">
        <title>The Global Catalogue of Microorganisms (GCM) 10K type strain sequencing project: providing services to taxonomists for standard genome sequencing and annotation.</title>
        <authorList>
            <consortium name="The Broad Institute Genomics Platform"/>
            <consortium name="The Broad Institute Genome Sequencing Center for Infectious Disease"/>
            <person name="Wu L."/>
            <person name="Ma J."/>
        </authorList>
    </citation>
    <scope>NUCLEOTIDE SEQUENCE [LARGE SCALE GENOMIC DNA]</scope>
    <source>
        <strain evidence="4">CGMCC 4.1641</strain>
    </source>
</reference>
<protein>
    <submittedName>
        <fullName evidence="3">Glycoside hydrolase</fullName>
    </submittedName>
</protein>
<dbReference type="Proteomes" id="UP001595755">
    <property type="component" value="Unassembled WGS sequence"/>
</dbReference>
<comment type="caution">
    <text evidence="3">The sequence shown here is derived from an EMBL/GenBank/DDBJ whole genome shotgun (WGS) entry which is preliminary data.</text>
</comment>
<dbReference type="SUPFAM" id="SSF51445">
    <property type="entry name" value="(Trans)glycosidases"/>
    <property type="match status" value="1"/>
</dbReference>
<organism evidence="3 4">
    <name type="scientific">Cohnella boryungensis</name>
    <dbReference type="NCBI Taxonomy" id="768479"/>
    <lineage>
        <taxon>Bacteria</taxon>
        <taxon>Bacillati</taxon>
        <taxon>Bacillota</taxon>
        <taxon>Bacilli</taxon>
        <taxon>Bacillales</taxon>
        <taxon>Paenibacillaceae</taxon>
        <taxon>Cohnella</taxon>
    </lineage>
</organism>
<feature type="domain" description="DUF4015" evidence="2">
    <location>
        <begin position="80"/>
        <end position="401"/>
    </location>
</feature>
<keyword evidence="1" id="KW-0732">Signal</keyword>
<keyword evidence="4" id="KW-1185">Reference proteome</keyword>
<dbReference type="RefSeq" id="WP_204604934.1">
    <property type="nucleotide sequence ID" value="NZ_JBHSED010000019.1"/>
</dbReference>
<feature type="chain" id="PRO_5045613360" evidence="1">
    <location>
        <begin position="27"/>
        <end position="413"/>
    </location>
</feature>
<dbReference type="Gene3D" id="3.20.20.80">
    <property type="entry name" value="Glycosidases"/>
    <property type="match status" value="1"/>
</dbReference>
<dbReference type="Pfam" id="PF13200">
    <property type="entry name" value="DUF4015"/>
    <property type="match status" value="1"/>
</dbReference>
<name>A0ABV8SA32_9BACL</name>
<dbReference type="InterPro" id="IPR017853">
    <property type="entry name" value="GH"/>
</dbReference>
<dbReference type="InterPro" id="IPR025275">
    <property type="entry name" value="DUF4015"/>
</dbReference>
<evidence type="ECO:0000256" key="1">
    <source>
        <dbReference type="SAM" id="SignalP"/>
    </source>
</evidence>
<dbReference type="EMBL" id="JBHSED010000019">
    <property type="protein sequence ID" value="MFC4304206.1"/>
    <property type="molecule type" value="Genomic_DNA"/>
</dbReference>
<accession>A0ABV8SA32</accession>
<dbReference type="GO" id="GO:0016787">
    <property type="term" value="F:hydrolase activity"/>
    <property type="evidence" value="ECO:0007669"/>
    <property type="project" value="UniProtKB-KW"/>
</dbReference>
<evidence type="ECO:0000313" key="4">
    <source>
        <dbReference type="Proteomes" id="UP001595755"/>
    </source>
</evidence>
<gene>
    <name evidence="3" type="ORF">ACFO1S_12280</name>
</gene>
<evidence type="ECO:0000313" key="3">
    <source>
        <dbReference type="EMBL" id="MFC4304206.1"/>
    </source>
</evidence>
<feature type="signal peptide" evidence="1">
    <location>
        <begin position="1"/>
        <end position="26"/>
    </location>
</feature>
<evidence type="ECO:0000259" key="2">
    <source>
        <dbReference type="Pfam" id="PF13200"/>
    </source>
</evidence>
<sequence>MNPSPGKAVLKLLLLSYILLTTGAGCTVQSAEAERDKHRLEEGLLRSGYPQRQIKALQTQPRAKGRNKSRGLSLTQPVRAIYVSSHVANGSRLQELIRLIDATELNAMVIDINSGIALTSPRRVNGRTDEALPVLSQKKAARHFQERIQELKRKRIYLIARIVTFKNPELANAVPSWAMKRRDGAIWRDRSGTPWIDPYKKKSWEYPIALAEHAAQLGFDEVQFDYVRFPENASKVDREVKYANTENWTKAEAIRSFLHLANARLHDLGIRVSADVFGLVGSSEDDMGIGQKWDMLTKEVNVISPMIYPSHYSDGMWGIAHPDLTPGPIIARALKDAANRNRRLLDKHAATAQVRPWLQAFTASWLHPHQKYEAAQVREQILAARNAGYSSYMLWNSSCRYPMFSVGTKSGRT</sequence>
<keyword evidence="3" id="KW-0378">Hydrolase</keyword>